<dbReference type="InterPro" id="IPR001638">
    <property type="entry name" value="Solute-binding_3/MltF_N"/>
</dbReference>
<dbReference type="InterPro" id="IPR006311">
    <property type="entry name" value="TAT_signal"/>
</dbReference>
<dbReference type="InterPro" id="IPR015168">
    <property type="entry name" value="SsuA/THI5"/>
</dbReference>
<dbReference type="GO" id="GO:0042597">
    <property type="term" value="C:periplasmic space"/>
    <property type="evidence" value="ECO:0007669"/>
    <property type="project" value="UniProtKB-SubCell"/>
</dbReference>
<dbReference type="AlphaFoldDB" id="A0A1H3I6B9"/>
<dbReference type="STRING" id="418495.SAMN05216215_102254"/>
<organism evidence="5 6">
    <name type="scientific">Saccharopolyspora shandongensis</name>
    <dbReference type="NCBI Taxonomy" id="418495"/>
    <lineage>
        <taxon>Bacteria</taxon>
        <taxon>Bacillati</taxon>
        <taxon>Actinomycetota</taxon>
        <taxon>Actinomycetes</taxon>
        <taxon>Pseudonocardiales</taxon>
        <taxon>Pseudonocardiaceae</taxon>
        <taxon>Saccharopolyspora</taxon>
    </lineage>
</organism>
<evidence type="ECO:0000259" key="4">
    <source>
        <dbReference type="SMART" id="SM00062"/>
    </source>
</evidence>
<keyword evidence="6" id="KW-1185">Reference proteome</keyword>
<evidence type="ECO:0000256" key="1">
    <source>
        <dbReference type="ARBA" id="ARBA00004418"/>
    </source>
</evidence>
<dbReference type="PROSITE" id="PS51318">
    <property type="entry name" value="TAT"/>
    <property type="match status" value="1"/>
</dbReference>
<sequence>MSPALAHRSLPRRSLLKLAGGAVTAGALLGTSGCGLLGGSQAESGGNGLVEKANLRVGALPINDLAPLHLAVRNGYFQQEGLTVEIVTAPDGSAALNSTIGGDYDITYSSYVPFFQAQAKGIADLKIVADCASATSNTTMIMTSPGSKVHLPQDLAGKKIAISGPNTITELLVKATMHAHGVDYSKVQLAPIPFINMPAALQQGQVDAAIVTEPFLTLAARNSGAVPVVDTATGPLEDLPLTGYGATAKFCQENPKTVAAFQRALDRAVAEAQDRSKIEPLLPEFAKIDRDTAAIITLLKFNSRADATRLQRVPRLMKDFGFITADLDVASMIATPPQA</sequence>
<protein>
    <submittedName>
        <fullName evidence="5">NitT/TauT family transport system substrate-binding protein</fullName>
    </submittedName>
</protein>
<evidence type="ECO:0000313" key="6">
    <source>
        <dbReference type="Proteomes" id="UP000199529"/>
    </source>
</evidence>
<dbReference type="Proteomes" id="UP000199529">
    <property type="component" value="Unassembled WGS sequence"/>
</dbReference>
<comment type="similarity">
    <text evidence="2">Belongs to the bacterial solute-binding protein SsuA/TauA family.</text>
</comment>
<reference evidence="6" key="1">
    <citation type="submission" date="2016-10" db="EMBL/GenBank/DDBJ databases">
        <authorList>
            <person name="Varghese N."/>
            <person name="Submissions S."/>
        </authorList>
    </citation>
    <scope>NUCLEOTIDE SEQUENCE [LARGE SCALE GENOMIC DNA]</scope>
    <source>
        <strain evidence="6">CGMCC 4.3530</strain>
    </source>
</reference>
<dbReference type="Pfam" id="PF09084">
    <property type="entry name" value="NMT1"/>
    <property type="match status" value="1"/>
</dbReference>
<dbReference type="PANTHER" id="PTHR30024:SF47">
    <property type="entry name" value="TAURINE-BINDING PERIPLASMIC PROTEIN"/>
    <property type="match status" value="1"/>
</dbReference>
<evidence type="ECO:0000256" key="3">
    <source>
        <dbReference type="ARBA" id="ARBA00022729"/>
    </source>
</evidence>
<evidence type="ECO:0000313" key="5">
    <source>
        <dbReference type="EMBL" id="SDY23227.1"/>
    </source>
</evidence>
<dbReference type="PANTHER" id="PTHR30024">
    <property type="entry name" value="ALIPHATIC SULFONATES-BINDING PROTEIN-RELATED"/>
    <property type="match status" value="1"/>
</dbReference>
<dbReference type="SUPFAM" id="SSF53850">
    <property type="entry name" value="Periplasmic binding protein-like II"/>
    <property type="match status" value="1"/>
</dbReference>
<accession>A0A1H3I6B9</accession>
<dbReference type="RefSeq" id="WP_093268633.1">
    <property type="nucleotide sequence ID" value="NZ_FNOK01000022.1"/>
</dbReference>
<proteinExistence type="inferred from homology"/>
<dbReference type="OrthoDB" id="8892982at2"/>
<dbReference type="EMBL" id="FNOK01000022">
    <property type="protein sequence ID" value="SDY23227.1"/>
    <property type="molecule type" value="Genomic_DNA"/>
</dbReference>
<evidence type="ECO:0000256" key="2">
    <source>
        <dbReference type="ARBA" id="ARBA00010742"/>
    </source>
</evidence>
<comment type="subcellular location">
    <subcellularLocation>
        <location evidence="1">Periplasm</location>
    </subcellularLocation>
</comment>
<name>A0A1H3I6B9_9PSEU</name>
<keyword evidence="3" id="KW-0732">Signal</keyword>
<dbReference type="SMART" id="SM00062">
    <property type="entry name" value="PBPb"/>
    <property type="match status" value="1"/>
</dbReference>
<dbReference type="Gene3D" id="3.40.190.10">
    <property type="entry name" value="Periplasmic binding protein-like II"/>
    <property type="match status" value="2"/>
</dbReference>
<feature type="domain" description="Solute-binding protein family 3/N-terminal" evidence="4">
    <location>
        <begin position="54"/>
        <end position="289"/>
    </location>
</feature>
<gene>
    <name evidence="5" type="ORF">SAMN05216215_102254</name>
</gene>